<protein>
    <submittedName>
        <fullName evidence="1">Uncharacterized protein</fullName>
    </submittedName>
</protein>
<proteinExistence type="predicted"/>
<sequence>MKCPVGLICEYFDECDRAYCNSLVRPWPLPYCIDSDGQSECEVELPAYNHTINNVEDLEYWERYNEWVQSIRNEYWLGGWWDAVLLPYQSHPAGGLLVIKPLRLNNDIDFACHSDFANGFSKYIDYWEAFEPAVPIHGYQKIFERLPPTPPPEALLVDKYCIERHRNIRDYIMLYFSDFIGWESNNFLEWD</sequence>
<evidence type="ECO:0000313" key="2">
    <source>
        <dbReference type="Proteomes" id="UP000661112"/>
    </source>
</evidence>
<dbReference type="RefSeq" id="WP_190476293.1">
    <property type="nucleotide sequence ID" value="NZ_JACJSG010000035.1"/>
</dbReference>
<gene>
    <name evidence="1" type="ORF">H6G83_22990</name>
</gene>
<comment type="caution">
    <text evidence="1">The sequence shown here is derived from an EMBL/GenBank/DDBJ whole genome shotgun (WGS) entry which is preliminary data.</text>
</comment>
<organism evidence="1 2">
    <name type="scientific">Anabaena azotica FACHB-119</name>
    <dbReference type="NCBI Taxonomy" id="947527"/>
    <lineage>
        <taxon>Bacteria</taxon>
        <taxon>Bacillati</taxon>
        <taxon>Cyanobacteriota</taxon>
        <taxon>Cyanophyceae</taxon>
        <taxon>Nostocales</taxon>
        <taxon>Nostocaceae</taxon>
        <taxon>Anabaena</taxon>
        <taxon>Anabaena azotica</taxon>
    </lineage>
</organism>
<evidence type="ECO:0000313" key="1">
    <source>
        <dbReference type="EMBL" id="MBD2503434.1"/>
    </source>
</evidence>
<accession>A0ABR8D9W9</accession>
<keyword evidence="2" id="KW-1185">Reference proteome</keyword>
<reference evidence="1 2" key="1">
    <citation type="journal article" date="2020" name="ISME J.">
        <title>Comparative genomics reveals insights into cyanobacterial evolution and habitat adaptation.</title>
        <authorList>
            <person name="Chen M.Y."/>
            <person name="Teng W.K."/>
            <person name="Zhao L."/>
            <person name="Hu C.X."/>
            <person name="Zhou Y.K."/>
            <person name="Han B.P."/>
            <person name="Song L.R."/>
            <person name="Shu W.S."/>
        </authorList>
    </citation>
    <scope>NUCLEOTIDE SEQUENCE [LARGE SCALE GENOMIC DNA]</scope>
    <source>
        <strain evidence="1 2">FACHB-119</strain>
    </source>
</reference>
<dbReference type="Proteomes" id="UP000661112">
    <property type="component" value="Unassembled WGS sequence"/>
</dbReference>
<name>A0ABR8D9W9_9NOST</name>
<dbReference type="EMBL" id="JACJSG010000035">
    <property type="protein sequence ID" value="MBD2503434.1"/>
    <property type="molecule type" value="Genomic_DNA"/>
</dbReference>